<dbReference type="EMBL" id="PVWP01000001">
    <property type="protein sequence ID" value="PSB39471.1"/>
    <property type="molecule type" value="Genomic_DNA"/>
</dbReference>
<keyword evidence="2" id="KW-0812">Transmembrane</keyword>
<name>A0ABX5FDQ6_9CHRO</name>
<keyword evidence="2" id="KW-0472">Membrane</keyword>
<evidence type="ECO:0000256" key="1">
    <source>
        <dbReference type="SAM" id="MobiDB-lite"/>
    </source>
</evidence>
<comment type="caution">
    <text evidence="3">The sequence shown here is derived from an EMBL/GenBank/DDBJ whole genome shotgun (WGS) entry which is preliminary data.</text>
</comment>
<accession>A0ABX5FDQ6</accession>
<dbReference type="RefSeq" id="WP_106219663.1">
    <property type="nucleotide sequence ID" value="NZ_PVWP01000001.1"/>
</dbReference>
<sequence length="586" mass="65124">MTSFNSGNTNGSNGFGSRQQPSRPVQKSRRQLTRDPQGRFIFTSPAPERRQPHPVIRKGSVERPVAAGTAGDPGTAMALVRFLESSGSTQELVAEAGQHLLDQSTTTRTRRSWLRSVLGKTGLWTFGEDLHGHQAVTSSLRDQSHLPAQVLSASTLLDFVGSLGLFKFIYQSFPLGPIPPALLTSGVLLYLGHRSGGGMVNRLKSNGTASVSMAMFVAISTFQSLTTGTGIFLFSGQAKVVNHTASQLVAADVTRRQQRIASWRDPATNTLLLADLATCEANIKQLDTVGLNNPAYQQLSVETFGRWNDRRVAPSNQPRWVLQDWPRERWPICPRAAANKADLERRIAQESSQLERLELQLQEAPSPAAFLRQHQPKVFAEHFRTKPDGSVEMKDAMKAFGAAWQFFWSPPADSRSDLTLSYMMMWLSIGTSAAAFLLLLRFSLKDETRMSFSEPCGQYRAELLSELQRSLPDEITAQVRELEAKERRDGQPPKEGVKLHEVDKLNPELQTLANLVQKGDAEVQRLARQQYYERLVDLYIQRSSLTGEIDYAYLANKVKRYWADLKVAGEARVTPQGSSVSAKSQP</sequence>
<keyword evidence="2" id="KW-1133">Transmembrane helix</keyword>
<dbReference type="Proteomes" id="UP000238218">
    <property type="component" value="Unassembled WGS sequence"/>
</dbReference>
<evidence type="ECO:0000256" key="2">
    <source>
        <dbReference type="SAM" id="Phobius"/>
    </source>
</evidence>
<organism evidence="3 4">
    <name type="scientific">Aphanothece cf. minutissima CCALA 015</name>
    <dbReference type="NCBI Taxonomy" id="2107695"/>
    <lineage>
        <taxon>Bacteria</taxon>
        <taxon>Bacillati</taxon>
        <taxon>Cyanobacteriota</taxon>
        <taxon>Cyanophyceae</taxon>
        <taxon>Oscillatoriophycideae</taxon>
        <taxon>Chroococcales</taxon>
        <taxon>Aphanothecaceae</taxon>
        <taxon>Aphanothece</taxon>
    </lineage>
</organism>
<evidence type="ECO:0000313" key="4">
    <source>
        <dbReference type="Proteomes" id="UP000238218"/>
    </source>
</evidence>
<keyword evidence="4" id="KW-1185">Reference proteome</keyword>
<protein>
    <recommendedName>
        <fullName evidence="5">DUF4407 domain-containing protein</fullName>
    </recommendedName>
</protein>
<feature type="compositionally biased region" description="Low complexity" evidence="1">
    <location>
        <begin position="1"/>
        <end position="17"/>
    </location>
</feature>
<reference evidence="3 4" key="2">
    <citation type="submission" date="2018-03" db="EMBL/GenBank/DDBJ databases">
        <title>The ancient ancestry and fast evolution of plastids.</title>
        <authorList>
            <person name="Moore K.R."/>
            <person name="Magnabosco C."/>
            <person name="Momper L."/>
            <person name="Gold D.A."/>
            <person name="Bosak T."/>
            <person name="Fournier G.P."/>
        </authorList>
    </citation>
    <scope>NUCLEOTIDE SEQUENCE [LARGE SCALE GENOMIC DNA]</scope>
    <source>
        <strain evidence="3 4">CCALA 015</strain>
    </source>
</reference>
<reference evidence="3 4" key="1">
    <citation type="submission" date="2018-02" db="EMBL/GenBank/DDBJ databases">
        <authorList>
            <person name="Moore K."/>
            <person name="Momper L."/>
        </authorList>
    </citation>
    <scope>NUCLEOTIDE SEQUENCE [LARGE SCALE GENOMIC DNA]</scope>
    <source>
        <strain evidence="3 4">CCALA 015</strain>
    </source>
</reference>
<evidence type="ECO:0000313" key="3">
    <source>
        <dbReference type="EMBL" id="PSB39471.1"/>
    </source>
</evidence>
<gene>
    <name evidence="3" type="ORF">C7B81_02180</name>
</gene>
<proteinExistence type="predicted"/>
<evidence type="ECO:0008006" key="5">
    <source>
        <dbReference type="Google" id="ProtNLM"/>
    </source>
</evidence>
<feature type="transmembrane region" description="Helical" evidence="2">
    <location>
        <begin position="420"/>
        <end position="440"/>
    </location>
</feature>
<feature type="region of interest" description="Disordered" evidence="1">
    <location>
        <begin position="1"/>
        <end position="72"/>
    </location>
</feature>